<evidence type="ECO:0000256" key="1">
    <source>
        <dbReference type="SAM" id="MobiDB-lite"/>
    </source>
</evidence>
<organism evidence="2 3">
    <name type="scientific">Ladona fulva</name>
    <name type="common">Scarce chaser dragonfly</name>
    <name type="synonym">Libellula fulva</name>
    <dbReference type="NCBI Taxonomy" id="123851"/>
    <lineage>
        <taxon>Eukaryota</taxon>
        <taxon>Metazoa</taxon>
        <taxon>Ecdysozoa</taxon>
        <taxon>Arthropoda</taxon>
        <taxon>Hexapoda</taxon>
        <taxon>Insecta</taxon>
        <taxon>Pterygota</taxon>
        <taxon>Palaeoptera</taxon>
        <taxon>Odonata</taxon>
        <taxon>Epiprocta</taxon>
        <taxon>Anisoptera</taxon>
        <taxon>Libelluloidea</taxon>
        <taxon>Libellulidae</taxon>
        <taxon>Ladona</taxon>
    </lineage>
</organism>
<gene>
    <name evidence="2" type="ORF">J437_LFUL018588</name>
</gene>
<dbReference type="EMBL" id="KZ309436">
    <property type="protein sequence ID" value="KAG8238790.1"/>
    <property type="molecule type" value="Genomic_DNA"/>
</dbReference>
<evidence type="ECO:0000313" key="3">
    <source>
        <dbReference type="Proteomes" id="UP000792457"/>
    </source>
</evidence>
<sequence length="137" mass="15250">MMPRILIEDNIFFDDEELFLKNEHGEAELDSEEESECSSPSSLQGTSDSYESSPKSPKYSRVPLDMNIKVVNLAREHPKRLLATLQRLGSIQLKRKTQLKMNCSAVFVNAVDKDLLGVRGAIHSCVSAASTIATFHP</sequence>
<accession>A0A8K0P7E0</accession>
<protein>
    <submittedName>
        <fullName evidence="2">Uncharacterized protein</fullName>
    </submittedName>
</protein>
<evidence type="ECO:0000313" key="2">
    <source>
        <dbReference type="EMBL" id="KAG8238790.1"/>
    </source>
</evidence>
<reference evidence="2" key="1">
    <citation type="submission" date="2013-04" db="EMBL/GenBank/DDBJ databases">
        <authorList>
            <person name="Qu J."/>
            <person name="Murali S.C."/>
            <person name="Bandaranaike D."/>
            <person name="Bellair M."/>
            <person name="Blankenburg K."/>
            <person name="Chao H."/>
            <person name="Dinh H."/>
            <person name="Doddapaneni H."/>
            <person name="Downs B."/>
            <person name="Dugan-Rocha S."/>
            <person name="Elkadiri S."/>
            <person name="Gnanaolivu R.D."/>
            <person name="Hernandez B."/>
            <person name="Javaid M."/>
            <person name="Jayaseelan J.C."/>
            <person name="Lee S."/>
            <person name="Li M."/>
            <person name="Ming W."/>
            <person name="Munidasa M."/>
            <person name="Muniz J."/>
            <person name="Nguyen L."/>
            <person name="Ongeri F."/>
            <person name="Osuji N."/>
            <person name="Pu L.-L."/>
            <person name="Puazo M."/>
            <person name="Qu C."/>
            <person name="Quiroz J."/>
            <person name="Raj R."/>
            <person name="Weissenberger G."/>
            <person name="Xin Y."/>
            <person name="Zou X."/>
            <person name="Han Y."/>
            <person name="Richards S."/>
            <person name="Worley K."/>
            <person name="Muzny D."/>
            <person name="Gibbs R."/>
        </authorList>
    </citation>
    <scope>NUCLEOTIDE SEQUENCE</scope>
    <source>
        <strain evidence="2">Sampled in the wild</strain>
    </source>
</reference>
<proteinExistence type="predicted"/>
<reference evidence="2" key="2">
    <citation type="submission" date="2017-10" db="EMBL/GenBank/DDBJ databases">
        <title>Ladona fulva Genome sequencing and assembly.</title>
        <authorList>
            <person name="Murali S."/>
            <person name="Richards S."/>
            <person name="Bandaranaike D."/>
            <person name="Bellair M."/>
            <person name="Blankenburg K."/>
            <person name="Chao H."/>
            <person name="Dinh H."/>
            <person name="Doddapaneni H."/>
            <person name="Dugan-Rocha S."/>
            <person name="Elkadiri S."/>
            <person name="Gnanaolivu R."/>
            <person name="Hernandez B."/>
            <person name="Skinner E."/>
            <person name="Javaid M."/>
            <person name="Lee S."/>
            <person name="Li M."/>
            <person name="Ming W."/>
            <person name="Munidasa M."/>
            <person name="Muniz J."/>
            <person name="Nguyen L."/>
            <person name="Hughes D."/>
            <person name="Osuji N."/>
            <person name="Pu L.-L."/>
            <person name="Puazo M."/>
            <person name="Qu C."/>
            <person name="Quiroz J."/>
            <person name="Raj R."/>
            <person name="Weissenberger G."/>
            <person name="Xin Y."/>
            <person name="Zou X."/>
            <person name="Han Y."/>
            <person name="Worley K."/>
            <person name="Muzny D."/>
            <person name="Gibbs R."/>
        </authorList>
    </citation>
    <scope>NUCLEOTIDE SEQUENCE</scope>
    <source>
        <strain evidence="2">Sampled in the wild</strain>
    </source>
</reference>
<dbReference type="AlphaFoldDB" id="A0A8K0P7E0"/>
<feature type="compositionally biased region" description="Low complexity" evidence="1">
    <location>
        <begin position="37"/>
        <end position="59"/>
    </location>
</feature>
<name>A0A8K0P7E0_LADFU</name>
<keyword evidence="3" id="KW-1185">Reference proteome</keyword>
<feature type="region of interest" description="Disordered" evidence="1">
    <location>
        <begin position="25"/>
        <end position="59"/>
    </location>
</feature>
<comment type="caution">
    <text evidence="2">The sequence shown here is derived from an EMBL/GenBank/DDBJ whole genome shotgun (WGS) entry which is preliminary data.</text>
</comment>
<dbReference type="OrthoDB" id="7691932at2759"/>
<dbReference type="Proteomes" id="UP000792457">
    <property type="component" value="Unassembled WGS sequence"/>
</dbReference>